<name>A0A8X7BRQ9_9ARAC</name>
<evidence type="ECO:0000313" key="2">
    <source>
        <dbReference type="EMBL" id="GFY39769.1"/>
    </source>
</evidence>
<feature type="region of interest" description="Disordered" evidence="1">
    <location>
        <begin position="64"/>
        <end position="107"/>
    </location>
</feature>
<comment type="caution">
    <text evidence="2">The sequence shown here is derived from an EMBL/GenBank/DDBJ whole genome shotgun (WGS) entry which is preliminary data.</text>
</comment>
<organism evidence="2 3">
    <name type="scientific">Trichonephila inaurata madagascariensis</name>
    <dbReference type="NCBI Taxonomy" id="2747483"/>
    <lineage>
        <taxon>Eukaryota</taxon>
        <taxon>Metazoa</taxon>
        <taxon>Ecdysozoa</taxon>
        <taxon>Arthropoda</taxon>
        <taxon>Chelicerata</taxon>
        <taxon>Arachnida</taxon>
        <taxon>Araneae</taxon>
        <taxon>Araneomorphae</taxon>
        <taxon>Entelegynae</taxon>
        <taxon>Araneoidea</taxon>
        <taxon>Nephilidae</taxon>
        <taxon>Trichonephila</taxon>
        <taxon>Trichonephila inaurata</taxon>
    </lineage>
</organism>
<proteinExistence type="predicted"/>
<sequence length="107" mass="11782">MYKKISCIILHVDQPQILSLNPWKGGDNLLSSGDGLQFAYLLLAFPYRTLKPRWVPHRLAFSSTEASLSPQSSTVSERGEEGEKEHVVNLSPRAGPGSVDYALNVSL</sequence>
<evidence type="ECO:0000256" key="1">
    <source>
        <dbReference type="SAM" id="MobiDB-lite"/>
    </source>
</evidence>
<feature type="compositionally biased region" description="Basic and acidic residues" evidence="1">
    <location>
        <begin position="77"/>
        <end position="87"/>
    </location>
</feature>
<dbReference type="OrthoDB" id="10577783at2759"/>
<gene>
    <name evidence="2" type="ORF">TNIN_329151</name>
</gene>
<accession>A0A8X7BRQ9</accession>
<feature type="compositionally biased region" description="Polar residues" evidence="1">
    <location>
        <begin position="64"/>
        <end position="76"/>
    </location>
</feature>
<evidence type="ECO:0000313" key="3">
    <source>
        <dbReference type="Proteomes" id="UP000886998"/>
    </source>
</evidence>
<protein>
    <submittedName>
        <fullName evidence="2">Uncharacterized protein</fullName>
    </submittedName>
</protein>
<dbReference type="AlphaFoldDB" id="A0A8X7BRQ9"/>
<dbReference type="Proteomes" id="UP000886998">
    <property type="component" value="Unassembled WGS sequence"/>
</dbReference>
<dbReference type="EMBL" id="BMAV01001528">
    <property type="protein sequence ID" value="GFY39769.1"/>
    <property type="molecule type" value="Genomic_DNA"/>
</dbReference>
<reference evidence="2" key="1">
    <citation type="submission" date="2020-08" db="EMBL/GenBank/DDBJ databases">
        <title>Multicomponent nature underlies the extraordinary mechanical properties of spider dragline silk.</title>
        <authorList>
            <person name="Kono N."/>
            <person name="Nakamura H."/>
            <person name="Mori M."/>
            <person name="Yoshida Y."/>
            <person name="Ohtoshi R."/>
            <person name="Malay A.D."/>
            <person name="Moran D.A.P."/>
            <person name="Tomita M."/>
            <person name="Numata K."/>
            <person name="Arakawa K."/>
        </authorList>
    </citation>
    <scope>NUCLEOTIDE SEQUENCE</scope>
</reference>
<keyword evidence="3" id="KW-1185">Reference proteome</keyword>